<dbReference type="SUPFAM" id="SSF53254">
    <property type="entry name" value="Phosphoglycerate mutase-like"/>
    <property type="match status" value="1"/>
</dbReference>
<organism evidence="1 2">
    <name type="scientific">Mesobacillus foraminis</name>
    <dbReference type="NCBI Taxonomy" id="279826"/>
    <lineage>
        <taxon>Bacteria</taxon>
        <taxon>Bacillati</taxon>
        <taxon>Bacillota</taxon>
        <taxon>Bacilli</taxon>
        <taxon>Bacillales</taxon>
        <taxon>Bacillaceae</taxon>
        <taxon>Mesobacillus</taxon>
    </lineage>
</organism>
<keyword evidence="2" id="KW-1185">Reference proteome</keyword>
<evidence type="ECO:0000313" key="2">
    <source>
        <dbReference type="Proteomes" id="UP000295689"/>
    </source>
</evidence>
<reference evidence="1 2" key="1">
    <citation type="journal article" date="2015" name="Stand. Genomic Sci.">
        <title>Genomic Encyclopedia of Bacterial and Archaeal Type Strains, Phase III: the genomes of soil and plant-associated and newly described type strains.</title>
        <authorList>
            <person name="Whitman W.B."/>
            <person name="Woyke T."/>
            <person name="Klenk H.P."/>
            <person name="Zhou Y."/>
            <person name="Lilburn T.G."/>
            <person name="Beck B.J."/>
            <person name="De Vos P."/>
            <person name="Vandamme P."/>
            <person name="Eisen J.A."/>
            <person name="Garrity G."/>
            <person name="Hugenholtz P."/>
            <person name="Kyrpides N.C."/>
        </authorList>
    </citation>
    <scope>NUCLEOTIDE SEQUENCE [LARGE SCALE GENOMIC DNA]</scope>
    <source>
        <strain evidence="1 2">CV53</strain>
    </source>
</reference>
<comment type="caution">
    <text evidence="1">The sequence shown here is derived from an EMBL/GenBank/DDBJ whole genome shotgun (WGS) entry which is preliminary data.</text>
</comment>
<dbReference type="CDD" id="cd07067">
    <property type="entry name" value="HP_PGM_like"/>
    <property type="match status" value="1"/>
</dbReference>
<dbReference type="InterPro" id="IPR050275">
    <property type="entry name" value="PGM_Phosphatase"/>
</dbReference>
<dbReference type="InterPro" id="IPR029033">
    <property type="entry name" value="His_PPase_superfam"/>
</dbReference>
<dbReference type="InterPro" id="IPR013078">
    <property type="entry name" value="His_Pase_superF_clade-1"/>
</dbReference>
<proteinExistence type="predicted"/>
<dbReference type="GO" id="GO:0005737">
    <property type="term" value="C:cytoplasm"/>
    <property type="evidence" value="ECO:0007669"/>
    <property type="project" value="TreeGrafter"/>
</dbReference>
<dbReference type="RefSeq" id="WP_132010148.1">
    <property type="nucleotide sequence ID" value="NZ_JABUHM010000013.1"/>
</dbReference>
<gene>
    <name evidence="1" type="ORF">EV146_111169</name>
</gene>
<dbReference type="PANTHER" id="PTHR48100">
    <property type="entry name" value="BROAD-SPECIFICITY PHOSPHATASE YOR283W-RELATED"/>
    <property type="match status" value="1"/>
</dbReference>
<dbReference type="Pfam" id="PF00300">
    <property type="entry name" value="His_Phos_1"/>
    <property type="match status" value="1"/>
</dbReference>
<dbReference type="GO" id="GO:0016791">
    <property type="term" value="F:phosphatase activity"/>
    <property type="evidence" value="ECO:0007669"/>
    <property type="project" value="TreeGrafter"/>
</dbReference>
<dbReference type="Proteomes" id="UP000295689">
    <property type="component" value="Unassembled WGS sequence"/>
</dbReference>
<accession>A0A4R2B9S7</accession>
<dbReference type="SMART" id="SM00855">
    <property type="entry name" value="PGAM"/>
    <property type="match status" value="1"/>
</dbReference>
<dbReference type="EMBL" id="SLVV01000011">
    <property type="protein sequence ID" value="TCN22329.1"/>
    <property type="molecule type" value="Genomic_DNA"/>
</dbReference>
<sequence>MDDTVAVSLFRHGLTEENKRRAYLGWSDSPLCPEAKKELKLEKPDFDLVISSDLGRCLETADILFPDRRAEVMKELREMHFGEWEGKTYGELKDDSHYQSWLNDFLTVYPPGGESFAQFACRTEEGWRRISARILDHDARKTAVITHGGVIRHLLSQLAPVKREFWEWSIPHDRGYELIWHKKDLRRGERCILLREVPLMANPIG</sequence>
<dbReference type="Gene3D" id="3.40.50.1240">
    <property type="entry name" value="Phosphoglycerate mutase-like"/>
    <property type="match status" value="1"/>
</dbReference>
<evidence type="ECO:0000313" key="1">
    <source>
        <dbReference type="EMBL" id="TCN22329.1"/>
    </source>
</evidence>
<name>A0A4R2B9S7_9BACI</name>
<dbReference type="PANTHER" id="PTHR48100:SF1">
    <property type="entry name" value="HISTIDINE PHOSPHATASE FAMILY PROTEIN-RELATED"/>
    <property type="match status" value="1"/>
</dbReference>
<protein>
    <submittedName>
        <fullName evidence="1">Alpha-ribazole phosphatase</fullName>
    </submittedName>
</protein>
<dbReference type="AlphaFoldDB" id="A0A4R2B9S7"/>